<dbReference type="AlphaFoldDB" id="A0A387BK19"/>
<accession>A0A387BK19</accession>
<dbReference type="Proteomes" id="UP000269374">
    <property type="component" value="Chromosome"/>
</dbReference>
<name>A0A387BK19_9LACT</name>
<keyword evidence="2" id="KW-1185">Reference proteome</keyword>
<proteinExistence type="predicted"/>
<reference evidence="1 2" key="1">
    <citation type="submission" date="2018-09" db="EMBL/GenBank/DDBJ databases">
        <title>Genome sequencing of strain 1JSPR-7.</title>
        <authorList>
            <person name="Heo J."/>
            <person name="Kim S.-J."/>
            <person name="Kwon S.-W."/>
        </authorList>
    </citation>
    <scope>NUCLEOTIDE SEQUENCE [LARGE SCALE GENOMIC DNA]</scope>
    <source>
        <strain evidence="1 2">1JSPR-7</strain>
    </source>
</reference>
<dbReference type="KEGG" id="lact:D7I46_09510"/>
<dbReference type="RefSeq" id="WP_120772683.1">
    <property type="nucleotide sequence ID" value="NZ_CP032627.1"/>
</dbReference>
<dbReference type="OrthoDB" id="9830688at2"/>
<organism evidence="1 2">
    <name type="scientific">Lactococcus allomyrinae</name>
    <dbReference type="NCBI Taxonomy" id="2419773"/>
    <lineage>
        <taxon>Bacteria</taxon>
        <taxon>Bacillati</taxon>
        <taxon>Bacillota</taxon>
        <taxon>Bacilli</taxon>
        <taxon>Lactobacillales</taxon>
        <taxon>Streptococcaceae</taxon>
        <taxon>Lactococcus</taxon>
    </lineage>
</organism>
<evidence type="ECO:0000313" key="2">
    <source>
        <dbReference type="Proteomes" id="UP000269374"/>
    </source>
</evidence>
<sequence length="120" mass="13985">MKNKLSKLLKHRQIKDVVQDKRTINELNQAFILDFTSSFKEELEKQGLTDIGVNDLIHSIRAYRLSNHYQGVGGVHFWNFVVDVVFVDGSSLLIESYQNNYVTVLEYFPEFAEISARMER</sequence>
<evidence type="ECO:0000313" key="1">
    <source>
        <dbReference type="EMBL" id="AYG01310.1"/>
    </source>
</evidence>
<gene>
    <name evidence="1" type="ORF">D7I46_09510</name>
</gene>
<dbReference type="EMBL" id="CP032627">
    <property type="protein sequence ID" value="AYG01310.1"/>
    <property type="molecule type" value="Genomic_DNA"/>
</dbReference>
<protein>
    <submittedName>
        <fullName evidence="1">Uncharacterized protein</fullName>
    </submittedName>
</protein>